<dbReference type="GO" id="GO:0007005">
    <property type="term" value="P:mitochondrion organization"/>
    <property type="evidence" value="ECO:0007669"/>
    <property type="project" value="TreeGrafter"/>
</dbReference>
<dbReference type="GO" id="GO:0001401">
    <property type="term" value="C:SAM complex"/>
    <property type="evidence" value="ECO:0007669"/>
    <property type="project" value="TreeGrafter"/>
</dbReference>
<dbReference type="AlphaFoldDB" id="A0A8D8WPF1"/>
<organism evidence="3">
    <name type="scientific">Cacopsylla melanoneura</name>
    <dbReference type="NCBI Taxonomy" id="428564"/>
    <lineage>
        <taxon>Eukaryota</taxon>
        <taxon>Metazoa</taxon>
        <taxon>Ecdysozoa</taxon>
        <taxon>Arthropoda</taxon>
        <taxon>Hexapoda</taxon>
        <taxon>Insecta</taxon>
        <taxon>Pterygota</taxon>
        <taxon>Neoptera</taxon>
        <taxon>Paraneoptera</taxon>
        <taxon>Hemiptera</taxon>
        <taxon>Sternorrhyncha</taxon>
        <taxon>Psylloidea</taxon>
        <taxon>Psyllidae</taxon>
        <taxon>Psyllinae</taxon>
        <taxon>Cacopsylla</taxon>
    </lineage>
</organism>
<dbReference type="InterPro" id="IPR033468">
    <property type="entry name" value="Metaxin_GST"/>
</dbReference>
<accession>A0A8D8WPF1</accession>
<dbReference type="InterPro" id="IPR050931">
    <property type="entry name" value="Mito_Protein_Transport_Metaxin"/>
</dbReference>
<evidence type="ECO:0000259" key="2">
    <source>
        <dbReference type="Pfam" id="PF17171"/>
    </source>
</evidence>
<reference evidence="3" key="1">
    <citation type="submission" date="2021-05" db="EMBL/GenBank/DDBJ databases">
        <authorList>
            <person name="Alioto T."/>
            <person name="Alioto T."/>
            <person name="Gomez Garrido J."/>
        </authorList>
    </citation>
    <scope>NUCLEOTIDE SEQUENCE</scope>
</reference>
<evidence type="ECO:0000313" key="3">
    <source>
        <dbReference type="EMBL" id="CAG6667697.1"/>
    </source>
</evidence>
<feature type="transmembrane region" description="Helical" evidence="1">
    <location>
        <begin position="157"/>
        <end position="181"/>
    </location>
</feature>
<dbReference type="EMBL" id="HBUF01217102">
    <property type="protein sequence ID" value="CAG6667697.1"/>
    <property type="molecule type" value="Transcribed_RNA"/>
</dbReference>
<dbReference type="PANTHER" id="PTHR12289">
    <property type="entry name" value="METAXIN RELATED"/>
    <property type="match status" value="1"/>
</dbReference>
<evidence type="ECO:0000256" key="1">
    <source>
        <dbReference type="SAM" id="Phobius"/>
    </source>
</evidence>
<dbReference type="PANTHER" id="PTHR12289:SF41">
    <property type="entry name" value="FAILED AXON CONNECTIONS-RELATED"/>
    <property type="match status" value="1"/>
</dbReference>
<name>A0A8D8WPF1_9HEMI</name>
<keyword evidence="1" id="KW-1133">Transmembrane helix</keyword>
<keyword evidence="1" id="KW-0472">Membrane</keyword>
<sequence length="184" mass="21056">MEVVRPWYWKRIPFPFHFFYVGRYQSKAQDLISVIHPDVEDMKLKESYILAEAQACISHLATRLDRTAGPYFFGAAPSSLDALVFAYLGPLLKAPLKNSSFQAHARAQPNLARFVLSICQNHFKTSYQEFEQKRRKEEKEKSDKGDLDFPHTLRNSILAAIFATCAMTGYAASIGLIHFSLRHK</sequence>
<protein>
    <submittedName>
        <fullName evidence="3">Metaxin-1</fullName>
    </submittedName>
</protein>
<keyword evidence="1" id="KW-0812">Transmembrane</keyword>
<feature type="domain" description="Metaxin glutathione S-transferase" evidence="2">
    <location>
        <begin position="53"/>
        <end position="115"/>
    </location>
</feature>
<dbReference type="Pfam" id="PF17171">
    <property type="entry name" value="GST_C_6"/>
    <property type="match status" value="1"/>
</dbReference>
<proteinExistence type="predicted"/>